<sequence>MKIAILLSVFVAVVVARPEEELYSKYENFDVKELISNQRLLKAYAHCFLGKGKCTPEGNDFKKLMPEAVQTECGKCSEKQKSLVAQVIKAVVEQLPVEWEELSKEYNPNGVHTVSLNQFLEKYAKN</sequence>
<keyword evidence="3" id="KW-1185">Reference proteome</keyword>
<dbReference type="InterPro" id="IPR005055">
    <property type="entry name" value="A10/PebIII"/>
</dbReference>
<accession>A0A8S3Y719</accession>
<dbReference type="OrthoDB" id="6344725at2759"/>
<evidence type="ECO:0000256" key="1">
    <source>
        <dbReference type="SAM" id="SignalP"/>
    </source>
</evidence>
<protein>
    <submittedName>
        <fullName evidence="2">(apollo) hypothetical protein</fullName>
    </submittedName>
</protein>
<organism evidence="2 3">
    <name type="scientific">Parnassius apollo</name>
    <name type="common">Apollo butterfly</name>
    <name type="synonym">Papilio apollo</name>
    <dbReference type="NCBI Taxonomy" id="110799"/>
    <lineage>
        <taxon>Eukaryota</taxon>
        <taxon>Metazoa</taxon>
        <taxon>Ecdysozoa</taxon>
        <taxon>Arthropoda</taxon>
        <taxon>Hexapoda</taxon>
        <taxon>Insecta</taxon>
        <taxon>Pterygota</taxon>
        <taxon>Neoptera</taxon>
        <taxon>Endopterygota</taxon>
        <taxon>Lepidoptera</taxon>
        <taxon>Glossata</taxon>
        <taxon>Ditrysia</taxon>
        <taxon>Papilionoidea</taxon>
        <taxon>Papilionidae</taxon>
        <taxon>Parnassiinae</taxon>
        <taxon>Parnassini</taxon>
        <taxon>Parnassius</taxon>
        <taxon>Parnassius</taxon>
    </lineage>
</organism>
<feature type="chain" id="PRO_5035790787" evidence="1">
    <location>
        <begin position="17"/>
        <end position="126"/>
    </location>
</feature>
<proteinExistence type="predicted"/>
<evidence type="ECO:0000313" key="3">
    <source>
        <dbReference type="Proteomes" id="UP000691718"/>
    </source>
</evidence>
<dbReference type="EMBL" id="CAJQZP010001584">
    <property type="protein sequence ID" value="CAG5055590.1"/>
    <property type="molecule type" value="Genomic_DNA"/>
</dbReference>
<evidence type="ECO:0000313" key="2">
    <source>
        <dbReference type="EMBL" id="CAG5055590.1"/>
    </source>
</evidence>
<dbReference type="PANTHER" id="PTHR11257:SF12">
    <property type="entry name" value="EJACULATORY BULB-SPECIFIC PROTEIN 3-RELATED"/>
    <property type="match status" value="1"/>
</dbReference>
<name>A0A8S3Y719_PARAO</name>
<dbReference type="Pfam" id="PF03392">
    <property type="entry name" value="OS-D"/>
    <property type="match status" value="1"/>
</dbReference>
<feature type="signal peptide" evidence="1">
    <location>
        <begin position="1"/>
        <end position="16"/>
    </location>
</feature>
<keyword evidence="1" id="KW-0732">Signal</keyword>
<comment type="caution">
    <text evidence="2">The sequence shown here is derived from an EMBL/GenBank/DDBJ whole genome shotgun (WGS) entry which is preliminary data.</text>
</comment>
<reference evidence="2" key="1">
    <citation type="submission" date="2021-04" db="EMBL/GenBank/DDBJ databases">
        <authorList>
            <person name="Tunstrom K."/>
        </authorList>
    </citation>
    <scope>NUCLEOTIDE SEQUENCE</scope>
</reference>
<dbReference type="Proteomes" id="UP000691718">
    <property type="component" value="Unassembled WGS sequence"/>
</dbReference>
<dbReference type="PANTHER" id="PTHR11257">
    <property type="entry name" value="CHEMOSENSORY PROTEIN-RELATED"/>
    <property type="match status" value="1"/>
</dbReference>
<gene>
    <name evidence="2" type="ORF">PAPOLLO_LOCUS26335</name>
</gene>
<dbReference type="AlphaFoldDB" id="A0A8S3Y719"/>